<keyword evidence="3" id="KW-1185">Reference proteome</keyword>
<feature type="domain" description="PET hydrolase/cutinase-like" evidence="1">
    <location>
        <begin position="111"/>
        <end position="206"/>
    </location>
</feature>
<dbReference type="InterPro" id="IPR016986">
    <property type="entry name" value="UCP031982_abhydr"/>
</dbReference>
<gene>
    <name evidence="2" type="ORF">FBZ88_1305</name>
</gene>
<dbReference type="SUPFAM" id="SSF53474">
    <property type="entry name" value="alpha/beta-Hydrolases"/>
    <property type="match status" value="1"/>
</dbReference>
<reference evidence="2 3" key="1">
    <citation type="submission" date="2019-06" db="EMBL/GenBank/DDBJ databases">
        <title>Genomic Encyclopedia of Type Strains, Phase IV (KMG-V): Genome sequencing to study the core and pangenomes of soil and plant-associated prokaryotes.</title>
        <authorList>
            <person name="Whitman W."/>
        </authorList>
    </citation>
    <scope>NUCLEOTIDE SEQUENCE [LARGE SCALE GENOMIC DNA]</scope>
    <source>
        <strain evidence="2 3">BR 11865</strain>
    </source>
</reference>
<evidence type="ECO:0000313" key="3">
    <source>
        <dbReference type="Proteomes" id="UP000316545"/>
    </source>
</evidence>
<proteinExistence type="predicted"/>
<dbReference type="Proteomes" id="UP000316545">
    <property type="component" value="Unassembled WGS sequence"/>
</dbReference>
<protein>
    <submittedName>
        <fullName evidence="2">Putative dienelactone hydrolase</fullName>
    </submittedName>
</protein>
<dbReference type="Pfam" id="PF12740">
    <property type="entry name" value="PETase"/>
    <property type="match status" value="1"/>
</dbReference>
<dbReference type="AlphaFoldDB" id="A0A560F163"/>
<sequence>MSVSVIHSVMNLATVMVKLILKRMGPATLLWATFLWAAVPAAEAAPVGLTYREVPLASAAARRSDHRPLLDLTIWYPAVGGTAQEEVDVGPPGQALLVGGPAAIDAEPAHGAHPVVLLSPGFGGSAEDLSWLGGGLAARGFVVVGVSHPGNNALDRTPVGGTAWWERPRDLIAAARAMATDPALGPHLDLGHVGAAGFSMGGMTALALGGAVIDPGHFDDFCAGKPADQVCDTAPETPDAPHVTQRAGIHMLGLDQAAARASEGAALPGLRAVLAIAPPVQMLSPESLGRITARTTLMVGDSDPLVPAATEAGVAARLVKDARLVMVPGAAHYSFVGICTPHGRTVLKLCERAPEAERAHTAALTEAVRLFQDTLSPGGRP</sequence>
<dbReference type="GO" id="GO:0016787">
    <property type="term" value="F:hydrolase activity"/>
    <property type="evidence" value="ECO:0007669"/>
    <property type="project" value="UniProtKB-KW"/>
</dbReference>
<evidence type="ECO:0000259" key="1">
    <source>
        <dbReference type="Pfam" id="PF12740"/>
    </source>
</evidence>
<organism evidence="2 3">
    <name type="scientific">Nitrospirillum amazonense</name>
    <dbReference type="NCBI Taxonomy" id="28077"/>
    <lineage>
        <taxon>Bacteria</taxon>
        <taxon>Pseudomonadati</taxon>
        <taxon>Pseudomonadota</taxon>
        <taxon>Alphaproteobacteria</taxon>
        <taxon>Rhodospirillales</taxon>
        <taxon>Azospirillaceae</taxon>
        <taxon>Nitrospirillum</taxon>
    </lineage>
</organism>
<keyword evidence="2" id="KW-0378">Hydrolase</keyword>
<dbReference type="EMBL" id="VITO01000030">
    <property type="protein sequence ID" value="TWB15356.1"/>
    <property type="molecule type" value="Genomic_DNA"/>
</dbReference>
<comment type="caution">
    <text evidence="2">The sequence shown here is derived from an EMBL/GenBank/DDBJ whole genome shotgun (WGS) entry which is preliminary data.</text>
</comment>
<dbReference type="Gene3D" id="3.40.50.1820">
    <property type="entry name" value="alpha/beta hydrolase"/>
    <property type="match status" value="1"/>
</dbReference>
<evidence type="ECO:0000313" key="2">
    <source>
        <dbReference type="EMBL" id="TWB15356.1"/>
    </source>
</evidence>
<accession>A0A560F163</accession>
<dbReference type="InterPro" id="IPR041127">
    <property type="entry name" value="PET_hydrolase/cutinase-like"/>
</dbReference>
<dbReference type="InterPro" id="IPR029058">
    <property type="entry name" value="AB_hydrolase_fold"/>
</dbReference>
<dbReference type="PIRSF" id="PIRSF031982">
    <property type="entry name" value="UCP031982_abhydr"/>
    <property type="match status" value="1"/>
</dbReference>
<name>A0A560F163_9PROT</name>